<protein>
    <recommendedName>
        <fullName evidence="2">Response regulatory domain-containing protein</fullName>
    </recommendedName>
</protein>
<evidence type="ECO:0000256" key="1">
    <source>
        <dbReference type="ARBA" id="ARBA00022553"/>
    </source>
</evidence>
<gene>
    <name evidence="3" type="ORF">MNBD_DELTA01-1856</name>
</gene>
<dbReference type="PROSITE" id="PS50110">
    <property type="entry name" value="RESPONSE_REGULATORY"/>
    <property type="match status" value="1"/>
</dbReference>
<dbReference type="AlphaFoldDB" id="A0A3B0QX06"/>
<organism evidence="3">
    <name type="scientific">hydrothermal vent metagenome</name>
    <dbReference type="NCBI Taxonomy" id="652676"/>
    <lineage>
        <taxon>unclassified sequences</taxon>
        <taxon>metagenomes</taxon>
        <taxon>ecological metagenomes</taxon>
    </lineage>
</organism>
<sequence>MKAKRSIGKIKLLIVEDDQNTLELYDRSFPEELFEKKLVMSGSTALEAYRSWGPEMVLLDIMLPAFSGYKVLEILYEEGFESPAITIMATALGRQSDVIDYLKFGASGYIVKPFNKDTIVLQMLEYYKKKHPDKAEATIENYKRLIDTKKQAAQ</sequence>
<evidence type="ECO:0000313" key="3">
    <source>
        <dbReference type="EMBL" id="VAV84649.1"/>
    </source>
</evidence>
<keyword evidence="1" id="KW-0597">Phosphoprotein</keyword>
<evidence type="ECO:0000259" key="2">
    <source>
        <dbReference type="PROSITE" id="PS50110"/>
    </source>
</evidence>
<dbReference type="Pfam" id="PF00072">
    <property type="entry name" value="Response_reg"/>
    <property type="match status" value="1"/>
</dbReference>
<accession>A0A3B0QX06</accession>
<dbReference type="GO" id="GO:0000160">
    <property type="term" value="P:phosphorelay signal transduction system"/>
    <property type="evidence" value="ECO:0007669"/>
    <property type="project" value="InterPro"/>
</dbReference>
<reference evidence="3" key="1">
    <citation type="submission" date="2018-06" db="EMBL/GenBank/DDBJ databases">
        <authorList>
            <person name="Zhirakovskaya E."/>
        </authorList>
    </citation>
    <scope>NUCLEOTIDE SEQUENCE</scope>
</reference>
<proteinExistence type="predicted"/>
<name>A0A3B0QX06_9ZZZZ</name>
<dbReference type="PANTHER" id="PTHR44591">
    <property type="entry name" value="STRESS RESPONSE REGULATOR PROTEIN 1"/>
    <property type="match status" value="1"/>
</dbReference>
<dbReference type="InterPro" id="IPR011006">
    <property type="entry name" value="CheY-like_superfamily"/>
</dbReference>
<dbReference type="SMART" id="SM00448">
    <property type="entry name" value="REC"/>
    <property type="match status" value="1"/>
</dbReference>
<dbReference type="InterPro" id="IPR001789">
    <property type="entry name" value="Sig_transdc_resp-reg_receiver"/>
</dbReference>
<dbReference type="Gene3D" id="3.40.50.2300">
    <property type="match status" value="1"/>
</dbReference>
<feature type="domain" description="Response regulatory" evidence="2">
    <location>
        <begin position="11"/>
        <end position="127"/>
    </location>
</feature>
<dbReference type="PANTHER" id="PTHR44591:SF3">
    <property type="entry name" value="RESPONSE REGULATORY DOMAIN-CONTAINING PROTEIN"/>
    <property type="match status" value="1"/>
</dbReference>
<dbReference type="EMBL" id="UOEA01000069">
    <property type="protein sequence ID" value="VAV84649.1"/>
    <property type="molecule type" value="Genomic_DNA"/>
</dbReference>
<dbReference type="InterPro" id="IPR050595">
    <property type="entry name" value="Bact_response_regulator"/>
</dbReference>
<dbReference type="SUPFAM" id="SSF52172">
    <property type="entry name" value="CheY-like"/>
    <property type="match status" value="1"/>
</dbReference>